<gene>
    <name evidence="1" type="ORF">RDI58_024155</name>
</gene>
<protein>
    <submittedName>
        <fullName evidence="1">Uncharacterized protein</fullName>
    </submittedName>
</protein>
<reference evidence="1 2" key="1">
    <citation type="submission" date="2024-02" db="EMBL/GenBank/DDBJ databases">
        <title>de novo genome assembly of Solanum bulbocastanum strain 11H21.</title>
        <authorList>
            <person name="Hosaka A.J."/>
        </authorList>
    </citation>
    <scope>NUCLEOTIDE SEQUENCE [LARGE SCALE GENOMIC DNA]</scope>
    <source>
        <tissue evidence="1">Young leaves</tissue>
    </source>
</reference>
<accession>A0AAN8SX15</accession>
<proteinExistence type="predicted"/>
<name>A0AAN8SX15_SOLBU</name>
<keyword evidence="2" id="KW-1185">Reference proteome</keyword>
<sequence length="27" mass="3065">MLQLHHSIVKKKMLLEGLLFILVVSSS</sequence>
<organism evidence="1 2">
    <name type="scientific">Solanum bulbocastanum</name>
    <name type="common">Wild potato</name>
    <dbReference type="NCBI Taxonomy" id="147425"/>
    <lineage>
        <taxon>Eukaryota</taxon>
        <taxon>Viridiplantae</taxon>
        <taxon>Streptophyta</taxon>
        <taxon>Embryophyta</taxon>
        <taxon>Tracheophyta</taxon>
        <taxon>Spermatophyta</taxon>
        <taxon>Magnoliopsida</taxon>
        <taxon>eudicotyledons</taxon>
        <taxon>Gunneridae</taxon>
        <taxon>Pentapetalae</taxon>
        <taxon>asterids</taxon>
        <taxon>lamiids</taxon>
        <taxon>Solanales</taxon>
        <taxon>Solanaceae</taxon>
        <taxon>Solanoideae</taxon>
        <taxon>Solaneae</taxon>
        <taxon>Solanum</taxon>
    </lineage>
</organism>
<comment type="caution">
    <text evidence="1">The sequence shown here is derived from an EMBL/GenBank/DDBJ whole genome shotgun (WGS) entry which is preliminary data.</text>
</comment>
<dbReference type="Proteomes" id="UP001371456">
    <property type="component" value="Unassembled WGS sequence"/>
</dbReference>
<evidence type="ECO:0000313" key="1">
    <source>
        <dbReference type="EMBL" id="KAK6777438.1"/>
    </source>
</evidence>
<dbReference type="AlphaFoldDB" id="A0AAN8SX15"/>
<dbReference type="EMBL" id="JBANQN010000010">
    <property type="protein sequence ID" value="KAK6777438.1"/>
    <property type="molecule type" value="Genomic_DNA"/>
</dbReference>
<evidence type="ECO:0000313" key="2">
    <source>
        <dbReference type="Proteomes" id="UP001371456"/>
    </source>
</evidence>